<protein>
    <submittedName>
        <fullName evidence="1">MmcQ/YjbR family DNA-binding protein</fullName>
    </submittedName>
</protein>
<dbReference type="Proteomes" id="UP001057520">
    <property type="component" value="Chromosome"/>
</dbReference>
<sequence>MVDAKEMETLALALPEVTGGVGENGQLGFAVGGKGLAWAYLARSAPKARRELVPGVIAVRCAMETKELLLEAAPDRFFTDDHYRSYPAVLVRLSEIEADELAGLLKQAWKIVAPKPIQKRHPGV</sequence>
<evidence type="ECO:0000313" key="2">
    <source>
        <dbReference type="Proteomes" id="UP001057520"/>
    </source>
</evidence>
<accession>A0ABY4ZW60</accession>
<dbReference type="SUPFAM" id="SSF142906">
    <property type="entry name" value="YjbR-like"/>
    <property type="match status" value="1"/>
</dbReference>
<keyword evidence="2" id="KW-1185">Reference proteome</keyword>
<evidence type="ECO:0000313" key="1">
    <source>
        <dbReference type="EMBL" id="USQ96808.1"/>
    </source>
</evidence>
<gene>
    <name evidence="1" type="ORF">MZV50_04340</name>
</gene>
<name>A0ABY4ZW60_9CAUL</name>
<organism evidence="1 2">
    <name type="scientific">Caulobacter segnis</name>
    <dbReference type="NCBI Taxonomy" id="88688"/>
    <lineage>
        <taxon>Bacteria</taxon>
        <taxon>Pseudomonadati</taxon>
        <taxon>Pseudomonadota</taxon>
        <taxon>Alphaproteobacteria</taxon>
        <taxon>Caulobacterales</taxon>
        <taxon>Caulobacteraceae</taxon>
        <taxon>Caulobacter</taxon>
    </lineage>
</organism>
<keyword evidence="1" id="KW-0238">DNA-binding</keyword>
<dbReference type="EMBL" id="CP096040">
    <property type="protein sequence ID" value="USQ96808.1"/>
    <property type="molecule type" value="Genomic_DNA"/>
</dbReference>
<dbReference type="InterPro" id="IPR058532">
    <property type="entry name" value="YjbR/MT2646/Rv2570-like"/>
</dbReference>
<dbReference type="Pfam" id="PF04237">
    <property type="entry name" value="YjbR"/>
    <property type="match status" value="1"/>
</dbReference>
<dbReference type="GO" id="GO:0003677">
    <property type="term" value="F:DNA binding"/>
    <property type="evidence" value="ECO:0007669"/>
    <property type="project" value="UniProtKB-KW"/>
</dbReference>
<dbReference type="InterPro" id="IPR038056">
    <property type="entry name" value="YjbR-like_sf"/>
</dbReference>
<proteinExistence type="predicted"/>
<reference evidence="1 2" key="1">
    <citation type="submission" date="2022-04" db="EMBL/GenBank/DDBJ databases">
        <title>Genome sequence of soybean root-associated Caulobacter segnis RL271.</title>
        <authorList>
            <person name="Longley R."/>
            <person name="Bonito G."/>
            <person name="Trigodet F."/>
            <person name="Crosson S."/>
            <person name="Fiebig A."/>
        </authorList>
    </citation>
    <scope>NUCLEOTIDE SEQUENCE [LARGE SCALE GENOMIC DNA]</scope>
    <source>
        <strain evidence="1 2">RL271</strain>
    </source>
</reference>